<sequence length="103" mass="11938">MATTAELKRSIDLNLDIVDFEIEDISELAPIWDDEPDDIRAAEELTWNSTMSRLRLDLDPAYRSGQMTPEQAERYRRLLRRLAELLPVIERMGFAKPPVPLEP</sequence>
<gene>
    <name evidence="1" type="ORF">ENP13_09835</name>
</gene>
<name>A0A7C3ASQ8_9BACT</name>
<dbReference type="EMBL" id="DSID01000749">
    <property type="protein sequence ID" value="HEX71522.1"/>
    <property type="molecule type" value="Genomic_DNA"/>
</dbReference>
<organism evidence="1">
    <name type="scientific">Thermorudis sp</name>
    <dbReference type="NCBI Taxonomy" id="1969470"/>
    <lineage>
        <taxon>Bacteria</taxon>
        <taxon>Pseudomonadati</taxon>
        <taxon>Thermomicrobiota</taxon>
        <taxon>Thermomicrobia</taxon>
        <taxon>Thermomicrobia incertae sedis</taxon>
        <taxon>Thermorudis</taxon>
    </lineage>
</organism>
<dbReference type="AlphaFoldDB" id="A0A7C3ASQ8"/>
<reference evidence="1" key="1">
    <citation type="journal article" date="2020" name="mSystems">
        <title>Genome- and Community-Level Interaction Insights into Carbon Utilization and Element Cycling Functions of Hydrothermarchaeota in Hydrothermal Sediment.</title>
        <authorList>
            <person name="Zhou Z."/>
            <person name="Liu Y."/>
            <person name="Xu W."/>
            <person name="Pan J."/>
            <person name="Luo Z.H."/>
            <person name="Li M."/>
        </authorList>
    </citation>
    <scope>NUCLEOTIDE SEQUENCE [LARGE SCALE GENOMIC DNA]</scope>
    <source>
        <strain evidence="1">SpSt-192</strain>
    </source>
</reference>
<protein>
    <submittedName>
        <fullName evidence="1">Uncharacterized protein</fullName>
    </submittedName>
</protein>
<proteinExistence type="predicted"/>
<accession>A0A7C3ASQ8</accession>
<comment type="caution">
    <text evidence="1">The sequence shown here is derived from an EMBL/GenBank/DDBJ whole genome shotgun (WGS) entry which is preliminary data.</text>
</comment>
<evidence type="ECO:0000313" key="1">
    <source>
        <dbReference type="EMBL" id="HEX71522.1"/>
    </source>
</evidence>